<dbReference type="OrthoDB" id="616263at2759"/>
<dbReference type="GO" id="GO:0035861">
    <property type="term" value="C:site of double-strand break"/>
    <property type="evidence" value="ECO:0007669"/>
    <property type="project" value="TreeGrafter"/>
</dbReference>
<dbReference type="GO" id="GO:0032259">
    <property type="term" value="P:methylation"/>
    <property type="evidence" value="ECO:0007669"/>
    <property type="project" value="UniProtKB-KW"/>
</dbReference>
<keyword evidence="2" id="KW-0808">Transferase</keyword>
<keyword evidence="2" id="KW-0489">Methyltransferase</keyword>
<dbReference type="GO" id="GO:0000793">
    <property type="term" value="C:condensed chromosome"/>
    <property type="evidence" value="ECO:0007669"/>
    <property type="project" value="TreeGrafter"/>
</dbReference>
<dbReference type="GO" id="GO:0000014">
    <property type="term" value="F:single-stranded DNA endodeoxyribonuclease activity"/>
    <property type="evidence" value="ECO:0007669"/>
    <property type="project" value="TreeGrafter"/>
</dbReference>
<feature type="compositionally biased region" description="Basic and acidic residues" evidence="1">
    <location>
        <begin position="1"/>
        <end position="11"/>
    </location>
</feature>
<evidence type="ECO:0000313" key="2">
    <source>
        <dbReference type="EMBL" id="GBP44634.1"/>
    </source>
</evidence>
<dbReference type="PANTHER" id="PTHR46060:SF2">
    <property type="entry name" value="HISTONE-LYSINE N-METHYLTRANSFERASE SETMAR"/>
    <property type="match status" value="1"/>
</dbReference>
<dbReference type="GO" id="GO:0000729">
    <property type="term" value="P:DNA double-strand break processing"/>
    <property type="evidence" value="ECO:0007669"/>
    <property type="project" value="TreeGrafter"/>
</dbReference>
<accession>A0A4C1W373</accession>
<dbReference type="EMBL" id="BGZK01000455">
    <property type="protein sequence ID" value="GBP44634.1"/>
    <property type="molecule type" value="Genomic_DNA"/>
</dbReference>
<protein>
    <submittedName>
        <fullName evidence="2">Histone-lysine N-methyltransferase SETMAR</fullName>
    </submittedName>
</protein>
<dbReference type="Proteomes" id="UP000299102">
    <property type="component" value="Unassembled WGS sequence"/>
</dbReference>
<organism evidence="2 3">
    <name type="scientific">Eumeta variegata</name>
    <name type="common">Bagworm moth</name>
    <name type="synonym">Eumeta japonica</name>
    <dbReference type="NCBI Taxonomy" id="151549"/>
    <lineage>
        <taxon>Eukaryota</taxon>
        <taxon>Metazoa</taxon>
        <taxon>Ecdysozoa</taxon>
        <taxon>Arthropoda</taxon>
        <taxon>Hexapoda</taxon>
        <taxon>Insecta</taxon>
        <taxon>Pterygota</taxon>
        <taxon>Neoptera</taxon>
        <taxon>Endopterygota</taxon>
        <taxon>Lepidoptera</taxon>
        <taxon>Glossata</taxon>
        <taxon>Ditrysia</taxon>
        <taxon>Tineoidea</taxon>
        <taxon>Psychidae</taxon>
        <taxon>Oiketicinae</taxon>
        <taxon>Eumeta</taxon>
    </lineage>
</organism>
<dbReference type="GO" id="GO:0003690">
    <property type="term" value="F:double-stranded DNA binding"/>
    <property type="evidence" value="ECO:0007669"/>
    <property type="project" value="TreeGrafter"/>
</dbReference>
<feature type="region of interest" description="Disordered" evidence="1">
    <location>
        <begin position="1"/>
        <end position="25"/>
    </location>
</feature>
<dbReference type="GO" id="GO:0031297">
    <property type="term" value="P:replication fork processing"/>
    <property type="evidence" value="ECO:0007669"/>
    <property type="project" value="TreeGrafter"/>
</dbReference>
<keyword evidence="3" id="KW-1185">Reference proteome</keyword>
<dbReference type="PANTHER" id="PTHR46060">
    <property type="entry name" value="MARINER MOS1 TRANSPOSASE-LIKE PROTEIN"/>
    <property type="match status" value="1"/>
</dbReference>
<proteinExistence type="predicted"/>
<evidence type="ECO:0000256" key="1">
    <source>
        <dbReference type="SAM" id="MobiDB-lite"/>
    </source>
</evidence>
<feature type="region of interest" description="Disordered" evidence="1">
    <location>
        <begin position="71"/>
        <end position="90"/>
    </location>
</feature>
<dbReference type="InterPro" id="IPR036397">
    <property type="entry name" value="RNaseH_sf"/>
</dbReference>
<comment type="caution">
    <text evidence="2">The sequence shown here is derived from an EMBL/GenBank/DDBJ whole genome shotgun (WGS) entry which is preliminary data.</text>
</comment>
<evidence type="ECO:0000313" key="3">
    <source>
        <dbReference type="Proteomes" id="UP000299102"/>
    </source>
</evidence>
<dbReference type="GO" id="GO:0042800">
    <property type="term" value="F:histone H3K4 methyltransferase activity"/>
    <property type="evidence" value="ECO:0007669"/>
    <property type="project" value="TreeGrafter"/>
</dbReference>
<sequence length="115" mass="13446">MKNKLQQDRTKKSLPKSKQAPQTIANPGFTRIKLMLNVRRDWKGIIHVLPLGKTINSDFYRQQLMRLEQEVEKKRSESSNKKGVVFHHDNTRPHIFSHSANIKRIWSENVNASTI</sequence>
<dbReference type="Gene3D" id="3.30.420.10">
    <property type="entry name" value="Ribonuclease H-like superfamily/Ribonuclease H"/>
    <property type="match status" value="1"/>
</dbReference>
<dbReference type="InterPro" id="IPR001888">
    <property type="entry name" value="Transposase_1"/>
</dbReference>
<reference evidence="2 3" key="1">
    <citation type="journal article" date="2019" name="Commun. Biol.">
        <title>The bagworm genome reveals a unique fibroin gene that provides high tensile strength.</title>
        <authorList>
            <person name="Kono N."/>
            <person name="Nakamura H."/>
            <person name="Ohtoshi R."/>
            <person name="Tomita M."/>
            <person name="Numata K."/>
            <person name="Arakawa K."/>
        </authorList>
    </citation>
    <scope>NUCLEOTIDE SEQUENCE [LARGE SCALE GENOMIC DNA]</scope>
</reference>
<dbReference type="GO" id="GO:0044774">
    <property type="term" value="P:mitotic DNA integrity checkpoint signaling"/>
    <property type="evidence" value="ECO:0007669"/>
    <property type="project" value="TreeGrafter"/>
</dbReference>
<dbReference type="GO" id="GO:0046975">
    <property type="term" value="F:histone H3K36 methyltransferase activity"/>
    <property type="evidence" value="ECO:0007669"/>
    <property type="project" value="TreeGrafter"/>
</dbReference>
<dbReference type="AlphaFoldDB" id="A0A4C1W373"/>
<name>A0A4C1W373_EUMVA</name>
<dbReference type="GO" id="GO:0005634">
    <property type="term" value="C:nucleus"/>
    <property type="evidence" value="ECO:0007669"/>
    <property type="project" value="TreeGrafter"/>
</dbReference>
<gene>
    <name evidence="2" type="primary">SETMAR</name>
    <name evidence="2" type="ORF">EVAR_75091_1</name>
</gene>
<dbReference type="GO" id="GO:0015074">
    <property type="term" value="P:DNA integration"/>
    <property type="evidence" value="ECO:0007669"/>
    <property type="project" value="TreeGrafter"/>
</dbReference>
<dbReference type="GO" id="GO:0003697">
    <property type="term" value="F:single-stranded DNA binding"/>
    <property type="evidence" value="ECO:0007669"/>
    <property type="project" value="TreeGrafter"/>
</dbReference>
<dbReference type="Pfam" id="PF01359">
    <property type="entry name" value="Transposase_1"/>
    <property type="match status" value="1"/>
</dbReference>
<dbReference type="GO" id="GO:0044547">
    <property type="term" value="F:DNA topoisomerase binding"/>
    <property type="evidence" value="ECO:0007669"/>
    <property type="project" value="TreeGrafter"/>
</dbReference>
<dbReference type="GO" id="GO:0006303">
    <property type="term" value="P:double-strand break repair via nonhomologous end joining"/>
    <property type="evidence" value="ECO:0007669"/>
    <property type="project" value="TreeGrafter"/>
</dbReference>
<dbReference type="InterPro" id="IPR052709">
    <property type="entry name" value="Transposase-MT_Hybrid"/>
</dbReference>